<dbReference type="FunFam" id="3.30.450.20:FF:000099">
    <property type="entry name" value="Sensory box sensor histidine kinase"/>
    <property type="match status" value="1"/>
</dbReference>
<dbReference type="Gene3D" id="2.10.70.100">
    <property type="match status" value="1"/>
</dbReference>
<dbReference type="Pfam" id="PF13185">
    <property type="entry name" value="GAF_2"/>
    <property type="match status" value="1"/>
</dbReference>
<dbReference type="RefSeq" id="WP_214432250.1">
    <property type="nucleotide sequence ID" value="NZ_CAWPUQ010000147.1"/>
</dbReference>
<dbReference type="Gene3D" id="1.10.287.130">
    <property type="match status" value="1"/>
</dbReference>
<dbReference type="PROSITE" id="PS50112">
    <property type="entry name" value="PAS"/>
    <property type="match status" value="2"/>
</dbReference>
<feature type="domain" description="PAS" evidence="18">
    <location>
        <begin position="458"/>
        <end position="529"/>
    </location>
</feature>
<organism evidence="20 21">
    <name type="scientific">Dendronalium phyllosphericum CENA369</name>
    <dbReference type="NCBI Taxonomy" id="1725256"/>
    <lineage>
        <taxon>Bacteria</taxon>
        <taxon>Bacillati</taxon>
        <taxon>Cyanobacteriota</taxon>
        <taxon>Cyanophyceae</taxon>
        <taxon>Nostocales</taxon>
        <taxon>Nostocaceae</taxon>
        <taxon>Dendronalium</taxon>
        <taxon>Dendronalium phyllosphericum</taxon>
    </lineage>
</organism>
<dbReference type="Pfam" id="PF08447">
    <property type="entry name" value="PAS_3"/>
    <property type="match status" value="2"/>
</dbReference>
<dbReference type="InterPro" id="IPR013655">
    <property type="entry name" value="PAS_fold_3"/>
</dbReference>
<dbReference type="GO" id="GO:0005886">
    <property type="term" value="C:plasma membrane"/>
    <property type="evidence" value="ECO:0007669"/>
    <property type="project" value="UniProtKB-SubCell"/>
</dbReference>
<dbReference type="InterPro" id="IPR052162">
    <property type="entry name" value="Sensor_kinase/Photoreceptor"/>
</dbReference>
<accession>A0A8J7LGZ0</accession>
<evidence type="ECO:0000256" key="5">
    <source>
        <dbReference type="ARBA" id="ARBA00022519"/>
    </source>
</evidence>
<keyword evidence="5" id="KW-0997">Cell inner membrane</keyword>
<protein>
    <recommendedName>
        <fullName evidence="3">histidine kinase</fullName>
        <ecNumber evidence="3">2.7.13.3</ecNumber>
    </recommendedName>
</protein>
<evidence type="ECO:0000259" key="17">
    <source>
        <dbReference type="PROSITE" id="PS50109"/>
    </source>
</evidence>
<keyword evidence="6" id="KW-0597">Phosphoprotein</keyword>
<gene>
    <name evidence="20" type="ORF">I8752_10455</name>
</gene>
<dbReference type="FunFam" id="3.30.565.10:FF:000006">
    <property type="entry name" value="Sensor histidine kinase WalK"/>
    <property type="match status" value="1"/>
</dbReference>
<dbReference type="SMART" id="SM00091">
    <property type="entry name" value="PAS"/>
    <property type="match status" value="4"/>
</dbReference>
<dbReference type="InterPro" id="IPR001610">
    <property type="entry name" value="PAC"/>
</dbReference>
<dbReference type="Gene3D" id="3.30.450.40">
    <property type="match status" value="1"/>
</dbReference>
<feature type="domain" description="PAS" evidence="18">
    <location>
        <begin position="333"/>
        <end position="403"/>
    </location>
</feature>
<dbReference type="InterPro" id="IPR013656">
    <property type="entry name" value="PAS_4"/>
</dbReference>
<evidence type="ECO:0000256" key="2">
    <source>
        <dbReference type="ARBA" id="ARBA00004429"/>
    </source>
</evidence>
<evidence type="ECO:0000256" key="4">
    <source>
        <dbReference type="ARBA" id="ARBA00022475"/>
    </source>
</evidence>
<dbReference type="SUPFAM" id="SSF55874">
    <property type="entry name" value="ATPase domain of HSP90 chaperone/DNA topoisomerase II/histidine kinase"/>
    <property type="match status" value="1"/>
</dbReference>
<dbReference type="InterPro" id="IPR000700">
    <property type="entry name" value="PAS-assoc_C"/>
</dbReference>
<dbReference type="InterPro" id="IPR003661">
    <property type="entry name" value="HisK_dim/P_dom"/>
</dbReference>
<keyword evidence="11" id="KW-0418">Kinase</keyword>
<evidence type="ECO:0000256" key="16">
    <source>
        <dbReference type="SAM" id="Coils"/>
    </source>
</evidence>
<dbReference type="FunFam" id="2.10.70.100:FF:000001">
    <property type="entry name" value="Sensory transduction histidine kinase"/>
    <property type="match status" value="1"/>
</dbReference>
<name>A0A8J7LGZ0_9NOST</name>
<keyword evidence="9" id="KW-0677">Repeat</keyword>
<evidence type="ECO:0000256" key="8">
    <source>
        <dbReference type="ARBA" id="ARBA00022692"/>
    </source>
</evidence>
<dbReference type="InterPro" id="IPR000014">
    <property type="entry name" value="PAS"/>
</dbReference>
<evidence type="ECO:0000256" key="12">
    <source>
        <dbReference type="ARBA" id="ARBA00022989"/>
    </source>
</evidence>
<evidence type="ECO:0000256" key="3">
    <source>
        <dbReference type="ARBA" id="ARBA00012438"/>
    </source>
</evidence>
<reference evidence="20 21" key="1">
    <citation type="journal article" date="2021" name="Int. J. Syst. Evol. Microbiol.">
        <title>Amazonocrinis nigriterrae gen. nov., sp. nov., Atlanticothrix silvestris gen. nov., sp. nov. and Dendronalium phyllosphericum gen. nov., sp. nov., nostocacean cyanobacteria from Brazilian environments.</title>
        <authorList>
            <person name="Alvarenga D.O."/>
            <person name="Andreote A.P.D."/>
            <person name="Branco L.H.Z."/>
            <person name="Delbaje E."/>
            <person name="Cruz R.B."/>
            <person name="Varani A.M."/>
            <person name="Fiore M.F."/>
        </authorList>
    </citation>
    <scope>NUCLEOTIDE SEQUENCE [LARGE SCALE GENOMIC DNA]</scope>
    <source>
        <strain evidence="20 21">CENA369</strain>
    </source>
</reference>
<dbReference type="SUPFAM" id="SSF55785">
    <property type="entry name" value="PYP-like sensor domain (PAS domain)"/>
    <property type="match status" value="4"/>
</dbReference>
<evidence type="ECO:0000313" key="21">
    <source>
        <dbReference type="Proteomes" id="UP000662314"/>
    </source>
</evidence>
<dbReference type="PANTHER" id="PTHR43304:SF1">
    <property type="entry name" value="PAC DOMAIN-CONTAINING PROTEIN"/>
    <property type="match status" value="1"/>
</dbReference>
<evidence type="ECO:0000256" key="11">
    <source>
        <dbReference type="ARBA" id="ARBA00022777"/>
    </source>
</evidence>
<evidence type="ECO:0000256" key="15">
    <source>
        <dbReference type="ARBA" id="ARBA00055745"/>
    </source>
</evidence>
<comment type="catalytic activity">
    <reaction evidence="1">
        <text>ATP + protein L-histidine = ADP + protein N-phospho-L-histidine.</text>
        <dbReference type="EC" id="2.7.13.3"/>
    </reaction>
</comment>
<sequence>MTGVKAAISHNFFTRGGEMGKLIQSINWAATPLGSVKTWSPSLRNSLSICLTSPLPIALFWGTDLVQLYNDAYRLILGRKHPQAMGQPAQECWSEIWDAMQLILEGVLHTGQATQLDNQLLLLDRYGDVEECYFSFSYSPIYDEMGAIAGVFTTVTQTTEQVLGERRLLTLGELASNTAEVKTIEEACRVSIDTLSRNPHDLPFALLYLIEADGKARLIKTAGIDRETAASPTSVDLTQDMETWCMARVSQTKQVEIVNDLATRFGTLPGGVWNISPAAALVMPLFQAGKSGLRGFLIVGISPCRQFDSKYQDFLILVANHLANAIANVRANAEIELSSIANALPVLISFVDSEQRYRFCNRAYEVWFGRSATEIYGKYLWEALGESVYEAIRPYVQQVLTGKQVTFETQAAYKDGGTRYIRATYVPQLDSLGTVEGFVVLVNDISEPKLVEEALQQSEERFRVLAETVPDILFIATSEGGYEYLNPKWYAYTGLIPETSLDWEWVEAVHPGDRQQVAASWLETVQQGHFWESRYRLRSKDGTYRYFWARALPVKKDSRTIQWIGAIADIDNLVRAESALRSSEERLKLASQAAKLGTFEWNIQTNQVFWSEEETLYGLPAASFADEYRNWLQIVHPDDIEQAQQDLLQAVASCTNLDTEFRIILPDGSGRWLAAKAQVFCDSNNQPFRMIGMNEDITERKQAEAEIRQLNESLEQRIKERTAQLEAANKELESFSYSVSHDLRAPFRHIAGFVELLQKRLNSTSLDETSQRYLKTIATTAKQAGILIDELLTFSRMGRTEMRYINLDMQQLVQEVQRDLITQTKGRTIYLHIEPLPQVQGDPSMLRLVLRNLIDNAVKYTQTRTFAEVTIGSTNNEDEVVFFVRDNGVGFSMQYVHKLFGVFQRLHNESQFEGTGVGLANVQRIISRHNGRVWAEGIVGNGATFYFSLPKLSKKESE</sequence>
<keyword evidence="10" id="KW-0547">Nucleotide-binding</keyword>
<evidence type="ECO:0000259" key="18">
    <source>
        <dbReference type="PROSITE" id="PS50112"/>
    </source>
</evidence>
<comment type="function">
    <text evidence="15">Photoreceptor which exists in two forms that are reversibly interconvertible by light: the R form that absorbs maximally in the red region of the spectrum and the FR form that absorbs maximally in the far-red region.</text>
</comment>
<keyword evidence="12" id="KW-1133">Transmembrane helix</keyword>
<evidence type="ECO:0000256" key="1">
    <source>
        <dbReference type="ARBA" id="ARBA00000085"/>
    </source>
</evidence>
<dbReference type="PROSITE" id="PS50109">
    <property type="entry name" value="HIS_KIN"/>
    <property type="match status" value="1"/>
</dbReference>
<dbReference type="InterPro" id="IPR005467">
    <property type="entry name" value="His_kinase_dom"/>
</dbReference>
<dbReference type="InterPro" id="IPR003018">
    <property type="entry name" value="GAF"/>
</dbReference>
<dbReference type="Proteomes" id="UP000662314">
    <property type="component" value="Unassembled WGS sequence"/>
</dbReference>
<feature type="domain" description="PAC" evidence="19">
    <location>
        <begin position="531"/>
        <end position="582"/>
    </location>
</feature>
<evidence type="ECO:0000256" key="7">
    <source>
        <dbReference type="ARBA" id="ARBA00022679"/>
    </source>
</evidence>
<dbReference type="InterPro" id="IPR035965">
    <property type="entry name" value="PAS-like_dom_sf"/>
</dbReference>
<comment type="caution">
    <text evidence="20">The sequence shown here is derived from an EMBL/GenBank/DDBJ whole genome shotgun (WGS) entry which is preliminary data.</text>
</comment>
<keyword evidence="13" id="KW-0902">Two-component regulatory system</keyword>
<proteinExistence type="predicted"/>
<dbReference type="Gene3D" id="3.30.565.10">
    <property type="entry name" value="Histidine kinase-like ATPase, C-terminal domain"/>
    <property type="match status" value="1"/>
</dbReference>
<evidence type="ECO:0000256" key="9">
    <source>
        <dbReference type="ARBA" id="ARBA00022737"/>
    </source>
</evidence>
<dbReference type="InterPro" id="IPR036097">
    <property type="entry name" value="HisK_dim/P_sf"/>
</dbReference>
<dbReference type="PANTHER" id="PTHR43304">
    <property type="entry name" value="PHYTOCHROME-LIKE PROTEIN CPH1"/>
    <property type="match status" value="1"/>
</dbReference>
<dbReference type="AlphaFoldDB" id="A0A8J7LGZ0"/>
<dbReference type="InterPro" id="IPR003594">
    <property type="entry name" value="HATPase_dom"/>
</dbReference>
<dbReference type="Pfam" id="PF08448">
    <property type="entry name" value="PAS_4"/>
    <property type="match status" value="2"/>
</dbReference>
<dbReference type="CDD" id="cd00082">
    <property type="entry name" value="HisKA"/>
    <property type="match status" value="1"/>
</dbReference>
<dbReference type="InterPro" id="IPR029016">
    <property type="entry name" value="GAF-like_dom_sf"/>
</dbReference>
<dbReference type="SUPFAM" id="SSF47384">
    <property type="entry name" value="Homodimeric domain of signal transducing histidine kinase"/>
    <property type="match status" value="1"/>
</dbReference>
<evidence type="ECO:0000256" key="14">
    <source>
        <dbReference type="ARBA" id="ARBA00023136"/>
    </source>
</evidence>
<comment type="subcellular location">
    <subcellularLocation>
        <location evidence="2">Cell inner membrane</location>
        <topology evidence="2">Multi-pass membrane protein</topology>
    </subcellularLocation>
</comment>
<feature type="domain" description="Histidine kinase" evidence="17">
    <location>
        <begin position="738"/>
        <end position="953"/>
    </location>
</feature>
<dbReference type="SMART" id="SM00086">
    <property type="entry name" value="PAC"/>
    <property type="match status" value="3"/>
</dbReference>
<dbReference type="CDD" id="cd00130">
    <property type="entry name" value="PAS"/>
    <property type="match status" value="3"/>
</dbReference>
<keyword evidence="14" id="KW-0472">Membrane</keyword>
<dbReference type="Pfam" id="PF02518">
    <property type="entry name" value="HATPase_c"/>
    <property type="match status" value="1"/>
</dbReference>
<keyword evidence="16" id="KW-0175">Coiled coil</keyword>
<dbReference type="SUPFAM" id="SSF55781">
    <property type="entry name" value="GAF domain-like"/>
    <property type="match status" value="1"/>
</dbReference>
<dbReference type="Pfam" id="PF00512">
    <property type="entry name" value="HisKA"/>
    <property type="match status" value="1"/>
</dbReference>
<keyword evidence="7" id="KW-0808">Transferase</keyword>
<dbReference type="NCBIfam" id="TIGR00229">
    <property type="entry name" value="sensory_box"/>
    <property type="match status" value="3"/>
</dbReference>
<evidence type="ECO:0000256" key="13">
    <source>
        <dbReference type="ARBA" id="ARBA00023012"/>
    </source>
</evidence>
<dbReference type="FunFam" id="1.10.287.130:FF:000070">
    <property type="entry name" value="Histidine kinase sensor protein"/>
    <property type="match status" value="1"/>
</dbReference>
<keyword evidence="4" id="KW-1003">Cell membrane</keyword>
<evidence type="ECO:0000256" key="10">
    <source>
        <dbReference type="ARBA" id="ARBA00022741"/>
    </source>
</evidence>
<evidence type="ECO:0000313" key="20">
    <source>
        <dbReference type="EMBL" id="MBH8573429.1"/>
    </source>
</evidence>
<dbReference type="GO" id="GO:0000155">
    <property type="term" value="F:phosphorelay sensor kinase activity"/>
    <property type="evidence" value="ECO:0007669"/>
    <property type="project" value="InterPro"/>
</dbReference>
<dbReference type="GO" id="GO:0000166">
    <property type="term" value="F:nucleotide binding"/>
    <property type="evidence" value="ECO:0007669"/>
    <property type="project" value="UniProtKB-KW"/>
</dbReference>
<dbReference type="SMART" id="SM00388">
    <property type="entry name" value="HisKA"/>
    <property type="match status" value="1"/>
</dbReference>
<dbReference type="PRINTS" id="PR00344">
    <property type="entry name" value="BCTRLSENSOR"/>
</dbReference>
<dbReference type="InterPro" id="IPR004358">
    <property type="entry name" value="Sig_transdc_His_kin-like_C"/>
</dbReference>
<dbReference type="SMART" id="SM00387">
    <property type="entry name" value="HATPase_c"/>
    <property type="match status" value="1"/>
</dbReference>
<evidence type="ECO:0000259" key="19">
    <source>
        <dbReference type="PROSITE" id="PS50113"/>
    </source>
</evidence>
<dbReference type="EMBL" id="JAECZA010000032">
    <property type="protein sequence ID" value="MBH8573429.1"/>
    <property type="molecule type" value="Genomic_DNA"/>
</dbReference>
<evidence type="ECO:0000256" key="6">
    <source>
        <dbReference type="ARBA" id="ARBA00022553"/>
    </source>
</evidence>
<dbReference type="InterPro" id="IPR036890">
    <property type="entry name" value="HATPase_C_sf"/>
</dbReference>
<feature type="coiled-coil region" evidence="16">
    <location>
        <begin position="693"/>
        <end position="731"/>
    </location>
</feature>
<dbReference type="PROSITE" id="PS50113">
    <property type="entry name" value="PAC"/>
    <property type="match status" value="3"/>
</dbReference>
<keyword evidence="8" id="KW-0812">Transmembrane</keyword>
<dbReference type="Gene3D" id="3.30.450.20">
    <property type="entry name" value="PAS domain"/>
    <property type="match status" value="4"/>
</dbReference>
<dbReference type="EC" id="2.7.13.3" evidence="3"/>
<feature type="domain" description="PAC" evidence="19">
    <location>
        <begin position="405"/>
        <end position="457"/>
    </location>
</feature>
<keyword evidence="21" id="KW-1185">Reference proteome</keyword>
<feature type="domain" description="PAC" evidence="19">
    <location>
        <begin position="657"/>
        <end position="709"/>
    </location>
</feature>